<comment type="caution">
    <text evidence="2">The sequence shown here is derived from an EMBL/GenBank/DDBJ whole genome shotgun (WGS) entry which is preliminary data.</text>
</comment>
<dbReference type="OrthoDB" id="6077919at2759"/>
<proteinExistence type="predicted"/>
<gene>
    <name evidence="2" type="ORF">CAMP_LOCUS17641</name>
</gene>
<name>A0A9P1N8F4_9PELO</name>
<evidence type="ECO:0000313" key="2">
    <source>
        <dbReference type="EMBL" id="CAI5455004.1"/>
    </source>
</evidence>
<reference evidence="2" key="1">
    <citation type="submission" date="2022-11" db="EMBL/GenBank/DDBJ databases">
        <authorList>
            <person name="Kikuchi T."/>
        </authorList>
    </citation>
    <scope>NUCLEOTIDE SEQUENCE</scope>
    <source>
        <strain evidence="2">PS1010</strain>
    </source>
</reference>
<evidence type="ECO:0000313" key="3">
    <source>
        <dbReference type="Proteomes" id="UP001152747"/>
    </source>
</evidence>
<feature type="compositionally biased region" description="Polar residues" evidence="1">
    <location>
        <begin position="1"/>
        <end position="15"/>
    </location>
</feature>
<accession>A0A9P1N8F4</accession>
<dbReference type="EMBL" id="CANHGI010000006">
    <property type="protein sequence ID" value="CAI5455004.1"/>
    <property type="molecule type" value="Genomic_DNA"/>
</dbReference>
<feature type="region of interest" description="Disordered" evidence="1">
    <location>
        <begin position="1"/>
        <end position="20"/>
    </location>
</feature>
<evidence type="ECO:0000256" key="1">
    <source>
        <dbReference type="SAM" id="MobiDB-lite"/>
    </source>
</evidence>
<feature type="compositionally biased region" description="Basic and acidic residues" evidence="1">
    <location>
        <begin position="198"/>
        <end position="219"/>
    </location>
</feature>
<protein>
    <submittedName>
        <fullName evidence="2">Uncharacterized protein</fullName>
    </submittedName>
</protein>
<organism evidence="2 3">
    <name type="scientific">Caenorhabditis angaria</name>
    <dbReference type="NCBI Taxonomy" id="860376"/>
    <lineage>
        <taxon>Eukaryota</taxon>
        <taxon>Metazoa</taxon>
        <taxon>Ecdysozoa</taxon>
        <taxon>Nematoda</taxon>
        <taxon>Chromadorea</taxon>
        <taxon>Rhabditida</taxon>
        <taxon>Rhabditina</taxon>
        <taxon>Rhabditomorpha</taxon>
        <taxon>Rhabditoidea</taxon>
        <taxon>Rhabditidae</taxon>
        <taxon>Peloderinae</taxon>
        <taxon>Caenorhabditis</taxon>
    </lineage>
</organism>
<dbReference type="Proteomes" id="UP001152747">
    <property type="component" value="Unassembled WGS sequence"/>
</dbReference>
<dbReference type="AlphaFoldDB" id="A0A9P1N8F4"/>
<keyword evidence="3" id="KW-1185">Reference proteome</keyword>
<sequence length="219" mass="24719">MHLNNVQPLQASSLIPPSDHQLDLDTSSLDTLMHSQSQNILMQLYGDVDGPLGSRHGNGMLSGLDDASMLENKVDSQNSVNALNMQLPMQMNLLNFRQLNSQQLPSVHHLTSTSLPSVSSNMDYGIQHDNTAHSQYIVTSQPDMMLSQQQIGGYQPPLDNCVLLTTGQEYVPNFDYSMINQQYQMGVPDQQQQQQQQSEHHQQSQDIIRDEKVLPYEQW</sequence>
<feature type="region of interest" description="Disordered" evidence="1">
    <location>
        <begin position="186"/>
        <end position="219"/>
    </location>
</feature>
<feature type="compositionally biased region" description="Low complexity" evidence="1">
    <location>
        <begin position="186"/>
        <end position="197"/>
    </location>
</feature>